<name>A0A2G1VYK6_9BACT</name>
<dbReference type="EMBL" id="NIZW01000037">
    <property type="protein sequence ID" value="PHQ31852.1"/>
    <property type="molecule type" value="Genomic_DNA"/>
</dbReference>
<evidence type="ECO:0000313" key="2">
    <source>
        <dbReference type="Proteomes" id="UP000225740"/>
    </source>
</evidence>
<sequence>MYLYRACRATRLDYGDNDCETIEYALPLDRPPNQPTCSSLWSGYVDRFVLNADGTLDHVGYAFLVGFHDDNNDRYTLQDGIERVTGDFYLQFRADFFGPHTYVPFRDGKVVTDRNEWQVIGPPSF</sequence>
<dbReference type="Proteomes" id="UP000225740">
    <property type="component" value="Unassembled WGS sequence"/>
</dbReference>
<dbReference type="RefSeq" id="WP_099264013.1">
    <property type="nucleotide sequence ID" value="NZ_NIZW01000037.1"/>
</dbReference>
<reference evidence="1 2" key="1">
    <citation type="submission" date="2017-06" db="EMBL/GenBank/DDBJ databases">
        <title>Description of Rhodopirellula bahusiensis sp. nov.</title>
        <authorList>
            <person name="Kizina J."/>
            <person name="Harder J."/>
        </authorList>
    </citation>
    <scope>NUCLEOTIDE SEQUENCE [LARGE SCALE GENOMIC DNA]</scope>
    <source>
        <strain evidence="1 2">SWK21</strain>
    </source>
</reference>
<gene>
    <name evidence="1" type="ORF">CEE69_28680</name>
</gene>
<evidence type="ECO:0000313" key="1">
    <source>
        <dbReference type="EMBL" id="PHQ31852.1"/>
    </source>
</evidence>
<dbReference type="AlphaFoldDB" id="A0A2G1VYK6"/>
<dbReference type="GeneID" id="90611837"/>
<keyword evidence="2" id="KW-1185">Reference proteome</keyword>
<proteinExistence type="predicted"/>
<accession>A0A2G1VYK6</accession>
<protein>
    <submittedName>
        <fullName evidence="1">Uncharacterized protein</fullName>
    </submittedName>
</protein>
<organism evidence="1 2">
    <name type="scientific">Rhodopirellula bahusiensis</name>
    <dbReference type="NCBI Taxonomy" id="2014065"/>
    <lineage>
        <taxon>Bacteria</taxon>
        <taxon>Pseudomonadati</taxon>
        <taxon>Planctomycetota</taxon>
        <taxon>Planctomycetia</taxon>
        <taxon>Pirellulales</taxon>
        <taxon>Pirellulaceae</taxon>
        <taxon>Rhodopirellula</taxon>
    </lineage>
</organism>
<dbReference type="OrthoDB" id="281841at2"/>
<comment type="caution">
    <text evidence="1">The sequence shown here is derived from an EMBL/GenBank/DDBJ whole genome shotgun (WGS) entry which is preliminary data.</text>
</comment>